<dbReference type="GO" id="GO:0031956">
    <property type="term" value="F:medium-chain fatty acid-CoA ligase activity"/>
    <property type="evidence" value="ECO:0007669"/>
    <property type="project" value="TreeGrafter"/>
</dbReference>
<dbReference type="Pfam" id="PF00501">
    <property type="entry name" value="AMP-binding"/>
    <property type="match status" value="1"/>
</dbReference>
<dbReference type="PANTHER" id="PTHR43201">
    <property type="entry name" value="ACYL-COA SYNTHETASE"/>
    <property type="match status" value="1"/>
</dbReference>
<name>A0A371B0T7_9BRAD</name>
<dbReference type="GO" id="GO:0006631">
    <property type="term" value="P:fatty acid metabolic process"/>
    <property type="evidence" value="ECO:0007669"/>
    <property type="project" value="TreeGrafter"/>
</dbReference>
<protein>
    <submittedName>
        <fullName evidence="3">Long-chain fatty acid--CoA ligase</fullName>
    </submittedName>
</protein>
<dbReference type="OrthoDB" id="7842397at2"/>
<dbReference type="InterPro" id="IPR042099">
    <property type="entry name" value="ANL_N_sf"/>
</dbReference>
<dbReference type="SUPFAM" id="SSF56801">
    <property type="entry name" value="Acetyl-CoA synthetase-like"/>
    <property type="match status" value="1"/>
</dbReference>
<evidence type="ECO:0000259" key="2">
    <source>
        <dbReference type="Pfam" id="PF00501"/>
    </source>
</evidence>
<comment type="caution">
    <text evidence="3">The sequence shown here is derived from an EMBL/GenBank/DDBJ whole genome shotgun (WGS) entry which is preliminary data.</text>
</comment>
<dbReference type="InterPro" id="IPR000873">
    <property type="entry name" value="AMP-dep_synth/lig_dom"/>
</dbReference>
<dbReference type="RefSeq" id="WP_115518668.1">
    <property type="nucleotide sequence ID" value="NZ_QRGO01000003.1"/>
</dbReference>
<evidence type="ECO:0000313" key="3">
    <source>
        <dbReference type="EMBL" id="RDV01152.1"/>
    </source>
</evidence>
<dbReference type="EMBL" id="QRGO01000003">
    <property type="protein sequence ID" value="RDV01152.1"/>
    <property type="molecule type" value="Genomic_DNA"/>
</dbReference>
<feature type="domain" description="AMP-dependent synthetase/ligase" evidence="2">
    <location>
        <begin position="29"/>
        <end position="143"/>
    </location>
</feature>
<keyword evidence="4" id="KW-1185">Reference proteome</keyword>
<keyword evidence="3" id="KW-0436">Ligase</keyword>
<dbReference type="Gene3D" id="3.40.50.12780">
    <property type="entry name" value="N-terminal domain of ligase-like"/>
    <property type="match status" value="1"/>
</dbReference>
<dbReference type="Proteomes" id="UP000263993">
    <property type="component" value="Unassembled WGS sequence"/>
</dbReference>
<gene>
    <name evidence="3" type="ORF">DXH78_18120</name>
</gene>
<dbReference type="PANTHER" id="PTHR43201:SF32">
    <property type="entry name" value="2-SUCCINYLBENZOATE--COA LIGASE, CHLOROPLASTIC_PEROXISOMAL"/>
    <property type="match status" value="1"/>
</dbReference>
<accession>A0A371B0T7</accession>
<feature type="region of interest" description="Disordered" evidence="1">
    <location>
        <begin position="1"/>
        <end position="22"/>
    </location>
</feature>
<dbReference type="Gene3D" id="3.40.50.980">
    <property type="match status" value="1"/>
</dbReference>
<evidence type="ECO:0000256" key="1">
    <source>
        <dbReference type="SAM" id="MobiDB-lite"/>
    </source>
</evidence>
<organism evidence="3 4">
    <name type="scientific">Undibacter mobilis</name>
    <dbReference type="NCBI Taxonomy" id="2292256"/>
    <lineage>
        <taxon>Bacteria</taxon>
        <taxon>Pseudomonadati</taxon>
        <taxon>Pseudomonadota</taxon>
        <taxon>Alphaproteobacteria</taxon>
        <taxon>Hyphomicrobiales</taxon>
        <taxon>Nitrobacteraceae</taxon>
        <taxon>Undibacter</taxon>
    </lineage>
</organism>
<sequence length="506" mass="51966">MILRNETGANESDTGTAGVGRPTLDDLFRRAAVHDPDALALADPPNRSSFTDGAPRRLTYAQADRAISALAAKFCRAGLQADTLVAIQLPNTVEAIITLLAVLRAGMIAVPLPVLWRQKEILGALRPLGVKAIVTASRIGAVKHAELAGEVGAELFPIRFICGFGGDLPDGVLTLDDVFDTQTSSTVPRTLRGGQAAEHVAVVTLDVTPAGLVPVARSHSELIAGGLSLAQEIGVGPHMSILAAIPPSSFAGLAVTIVPWLFGGGCLSLHHGFDAKAFGEQMGTINTAVLPGPAVALLAKAGRLQVLKSLVAVWRSPEQLNTSAAWSGPARLTDVSCFGELGAIAVPRDTDGLPAAMPLGPVGAPHDIETARSKIGTLLVRGAMVPRAAFPPGVEHGPEPYLAADKDGFVDTGFTCRADEEARTLTVSGPPGGIAAIGGYRFTIRDMESQVSMADPAATIVALPGSLMAQKLAGSALDNADVAVSILGQGGSPLIAAAFRPRGLAA</sequence>
<proteinExistence type="predicted"/>
<reference evidence="4" key="1">
    <citation type="submission" date="2018-08" db="EMBL/GenBank/DDBJ databases">
        <authorList>
            <person name="Kim S.-J."/>
            <person name="Jung G.-Y."/>
        </authorList>
    </citation>
    <scope>NUCLEOTIDE SEQUENCE [LARGE SCALE GENOMIC DNA]</scope>
    <source>
        <strain evidence="4">GY_H</strain>
    </source>
</reference>
<dbReference type="AlphaFoldDB" id="A0A371B0T7"/>
<evidence type="ECO:0000313" key="4">
    <source>
        <dbReference type="Proteomes" id="UP000263993"/>
    </source>
</evidence>